<accession>A0A7L7YYC3</accession>
<evidence type="ECO:0000256" key="4">
    <source>
        <dbReference type="ARBA" id="ARBA00022729"/>
    </source>
</evidence>
<dbReference type="SUPFAM" id="SSF57501">
    <property type="entry name" value="Cystine-knot cytokines"/>
    <property type="match status" value="1"/>
</dbReference>
<comment type="similarity">
    <text evidence="2">Belongs to the IL-17 family.</text>
</comment>
<protein>
    <submittedName>
        <fullName evidence="6">Crustacean female sex hormone 2</fullName>
    </submittedName>
</protein>
<dbReference type="InterPro" id="IPR029034">
    <property type="entry name" value="Cystine-knot_cytokine"/>
</dbReference>
<evidence type="ECO:0000256" key="5">
    <source>
        <dbReference type="SAM" id="SignalP"/>
    </source>
</evidence>
<evidence type="ECO:0000256" key="3">
    <source>
        <dbReference type="ARBA" id="ARBA00022525"/>
    </source>
</evidence>
<keyword evidence="3" id="KW-0964">Secreted</keyword>
<reference evidence="6" key="1">
    <citation type="submission" date="2020-02" db="EMBL/GenBank/DDBJ databases">
        <authorList>
            <person name="Liu F."/>
        </authorList>
    </citation>
    <scope>NUCLEOTIDE SEQUENCE</scope>
    <source>
        <tissue evidence="6">Eye stalk ganglia</tissue>
    </source>
</reference>
<feature type="signal peptide" evidence="5">
    <location>
        <begin position="1"/>
        <end position="28"/>
    </location>
</feature>
<evidence type="ECO:0000256" key="1">
    <source>
        <dbReference type="ARBA" id="ARBA00004613"/>
    </source>
</evidence>
<evidence type="ECO:0000313" key="6">
    <source>
        <dbReference type="EMBL" id="QOD42431.1"/>
    </source>
</evidence>
<keyword evidence="4 5" id="KW-0732">Signal</keyword>
<dbReference type="Gene3D" id="2.10.90.10">
    <property type="entry name" value="Cystine-knot cytokines"/>
    <property type="match status" value="1"/>
</dbReference>
<evidence type="ECO:0000256" key="2">
    <source>
        <dbReference type="ARBA" id="ARBA00007236"/>
    </source>
</evidence>
<dbReference type="GO" id="GO:0005125">
    <property type="term" value="F:cytokine activity"/>
    <property type="evidence" value="ECO:0007669"/>
    <property type="project" value="InterPro"/>
</dbReference>
<dbReference type="Pfam" id="PF06083">
    <property type="entry name" value="IL17"/>
    <property type="match status" value="1"/>
</dbReference>
<dbReference type="InterPro" id="IPR010345">
    <property type="entry name" value="IL-17_fam"/>
</dbReference>
<dbReference type="EMBL" id="MT114199">
    <property type="protein sequence ID" value="QOD42431.1"/>
    <property type="molecule type" value="mRNA"/>
</dbReference>
<name>A0A7L7YYC3_9EUCA</name>
<feature type="chain" id="PRO_5029601484" evidence="5">
    <location>
        <begin position="29"/>
        <end position="239"/>
    </location>
</feature>
<sequence length="239" mass="26765">MAPHRPPSSTSRFCSSLTLVGAVVLALAQQQGVKSDLDLPAPYPKPFFLREWEEDDLRDFKWSDALRNSLKRNKDGDDELGNDPLQYFSEEQVNAAMKAEYKVVPHPVVYTSQILREGVNCSSIRMNLHRNHVKPELQLRPDWIHKSDFIGDCPAHYVTKELPPMYSPAVILEAVCTCGGSQCSRSGHQCVPVSRHVPVWVRRGPNFHVLDVEEVTVACACVRRPSGEGNFVFAAAVQN</sequence>
<dbReference type="AlphaFoldDB" id="A0A7L7YYC3"/>
<dbReference type="GO" id="GO:0005576">
    <property type="term" value="C:extracellular region"/>
    <property type="evidence" value="ECO:0007669"/>
    <property type="project" value="UniProtKB-SubCell"/>
</dbReference>
<comment type="subcellular location">
    <subcellularLocation>
        <location evidence="1">Secreted</location>
    </subcellularLocation>
</comment>
<proteinExistence type="evidence at transcript level"/>
<organism evidence="6">
    <name type="scientific">Lysmata vittata</name>
    <dbReference type="NCBI Taxonomy" id="749979"/>
    <lineage>
        <taxon>Eukaryota</taxon>
        <taxon>Metazoa</taxon>
        <taxon>Ecdysozoa</taxon>
        <taxon>Arthropoda</taxon>
        <taxon>Crustacea</taxon>
        <taxon>Multicrustacea</taxon>
        <taxon>Malacostraca</taxon>
        <taxon>Eumalacostraca</taxon>
        <taxon>Eucarida</taxon>
        <taxon>Decapoda</taxon>
        <taxon>Pleocyemata</taxon>
        <taxon>Caridea</taxon>
        <taxon>Alpheoidea</taxon>
        <taxon>Hippolytidae</taxon>
        <taxon>Lysmata</taxon>
    </lineage>
</organism>